<organism evidence="4 5">
    <name type="scientific">Candidatus Brocadia sinica JPN1</name>
    <dbReference type="NCBI Taxonomy" id="1197129"/>
    <lineage>
        <taxon>Bacteria</taxon>
        <taxon>Pseudomonadati</taxon>
        <taxon>Planctomycetota</taxon>
        <taxon>Candidatus Brocadiia</taxon>
        <taxon>Candidatus Brocadiales</taxon>
        <taxon>Candidatus Brocadiaceae</taxon>
        <taxon>Candidatus Brocadia</taxon>
    </lineage>
</organism>
<feature type="domain" description="Response regulatory" evidence="3">
    <location>
        <begin position="9"/>
        <end position="123"/>
    </location>
</feature>
<dbReference type="Pfam" id="PF00072">
    <property type="entry name" value="Response_reg"/>
    <property type="match status" value="1"/>
</dbReference>
<feature type="modified residue" description="4-aspartylphosphate" evidence="2">
    <location>
        <position position="58"/>
    </location>
</feature>
<comment type="caution">
    <text evidence="4">The sequence shown here is derived from an EMBL/GenBank/DDBJ whole genome shotgun (WGS) entry which is preliminary data.</text>
</comment>
<proteinExistence type="predicted"/>
<reference evidence="5" key="1">
    <citation type="journal article" date="2015" name="Genome Announc.">
        <title>Draft Genome Sequence of an Anaerobic Ammonium-Oxidizing Bacterium, "Candidatus Brocadia sinica".</title>
        <authorList>
            <person name="Oshiki M."/>
            <person name="Shinyako-Hata K."/>
            <person name="Satoh H."/>
            <person name="Okabe S."/>
        </authorList>
    </citation>
    <scope>NUCLEOTIDE SEQUENCE [LARGE SCALE GENOMIC DNA]</scope>
    <source>
        <strain evidence="5">JPN1</strain>
    </source>
</reference>
<evidence type="ECO:0000313" key="4">
    <source>
        <dbReference type="EMBL" id="GAN32148.1"/>
    </source>
</evidence>
<dbReference type="SUPFAM" id="SSF52172">
    <property type="entry name" value="CheY-like"/>
    <property type="match status" value="1"/>
</dbReference>
<dbReference type="RefSeq" id="WP_052562307.1">
    <property type="nucleotide sequence ID" value="NZ_BAFN01000001.1"/>
</dbReference>
<gene>
    <name evidence="4" type="ORF">BROSI_A0660</name>
</gene>
<evidence type="ECO:0000259" key="3">
    <source>
        <dbReference type="PROSITE" id="PS50110"/>
    </source>
</evidence>
<dbReference type="Proteomes" id="UP000032309">
    <property type="component" value="Unassembled WGS sequence"/>
</dbReference>
<dbReference type="PANTHER" id="PTHR44591">
    <property type="entry name" value="STRESS RESPONSE REGULATOR PROTEIN 1"/>
    <property type="match status" value="1"/>
</dbReference>
<dbReference type="SMART" id="SM00448">
    <property type="entry name" value="REC"/>
    <property type="match status" value="1"/>
</dbReference>
<evidence type="ECO:0000313" key="5">
    <source>
        <dbReference type="Proteomes" id="UP000032309"/>
    </source>
</evidence>
<dbReference type="Gene3D" id="3.40.50.2300">
    <property type="match status" value="1"/>
</dbReference>
<dbReference type="EMBL" id="BAFN01000001">
    <property type="protein sequence ID" value="GAN32148.1"/>
    <property type="molecule type" value="Genomic_DNA"/>
</dbReference>
<keyword evidence="5" id="KW-1185">Reference proteome</keyword>
<name>A0ABQ0JTV1_9BACT</name>
<evidence type="ECO:0000256" key="1">
    <source>
        <dbReference type="ARBA" id="ARBA00022553"/>
    </source>
</evidence>
<dbReference type="InterPro" id="IPR001789">
    <property type="entry name" value="Sig_transdc_resp-reg_receiver"/>
</dbReference>
<sequence>MGIEFEKPVVLVVDDERDICEMFIKILYEDGYLTDMAKSGKEAIKKVLDERLDFVLLDIMMPEMSGIETLRRIKAIRPELPVVMITAFATLKTAQEAMKLEAYDYITKPFNLECVKEVIKQGLEEQYTNA</sequence>
<evidence type="ECO:0000256" key="2">
    <source>
        <dbReference type="PROSITE-ProRule" id="PRU00169"/>
    </source>
</evidence>
<dbReference type="InterPro" id="IPR011006">
    <property type="entry name" value="CheY-like_superfamily"/>
</dbReference>
<accession>A0ABQ0JTV1</accession>
<dbReference type="PANTHER" id="PTHR44591:SF3">
    <property type="entry name" value="RESPONSE REGULATORY DOMAIN-CONTAINING PROTEIN"/>
    <property type="match status" value="1"/>
</dbReference>
<dbReference type="InterPro" id="IPR050595">
    <property type="entry name" value="Bact_response_regulator"/>
</dbReference>
<protein>
    <submittedName>
        <fullName evidence="4">Response regulator containing CheY-like receiver, AAA-type ATPase and DNA-binding domains</fullName>
    </submittedName>
</protein>
<keyword evidence="1 2" id="KW-0597">Phosphoprotein</keyword>
<dbReference type="PROSITE" id="PS50110">
    <property type="entry name" value="RESPONSE_REGULATORY"/>
    <property type="match status" value="1"/>
</dbReference>